<keyword evidence="4" id="KW-0560">Oxidoreductase</keyword>
<sequence>MPSQLICSPPSPASMFLVLTVNDAPESREAVRDFLGDFPGLTRTVSFRSPKSNLLSVVGVGADLWEKLFPEHKPKHLHRFEEIRGAKHTAVSTPGDLLVHLRAADLDMCFELARLISIKLGEHTTVVDEVHGFKYFDQRDLLGFVDGTENPEGSDADEAVTITEEEDPEFAGGSYVIVQKYLHTMKEWYALSTEEQEKVIGRTKLDDVELDDDVKPSNSHVALNDIADEDGNDLDIYRLNMAFGSVGDNEYGTYFIGYAKDPSITERMLRNMFIGEPEGNYDRILDFSEPKTGALFFIPSAEFLEELD</sequence>
<keyword evidence="3" id="KW-0479">Metal-binding</keyword>
<dbReference type="RefSeq" id="WP_119664290.1">
    <property type="nucleotide sequence ID" value="NZ_QXJK01000002.1"/>
</dbReference>
<dbReference type="PROSITE" id="PS51404">
    <property type="entry name" value="DYP_PEROXIDASE"/>
    <property type="match status" value="1"/>
</dbReference>
<dbReference type="GO" id="GO:0046872">
    <property type="term" value="F:metal ion binding"/>
    <property type="evidence" value="ECO:0007669"/>
    <property type="project" value="UniProtKB-KW"/>
</dbReference>
<name>A0A418Q8Q2_9CORY</name>
<dbReference type="InterPro" id="IPR048328">
    <property type="entry name" value="Dyp_perox_C"/>
</dbReference>
<dbReference type="EMBL" id="QXJK01000002">
    <property type="protein sequence ID" value="RIX36112.1"/>
    <property type="molecule type" value="Genomic_DNA"/>
</dbReference>
<evidence type="ECO:0000256" key="5">
    <source>
        <dbReference type="ARBA" id="ARBA00023004"/>
    </source>
</evidence>
<dbReference type="GO" id="GO:0005829">
    <property type="term" value="C:cytosol"/>
    <property type="evidence" value="ECO:0007669"/>
    <property type="project" value="TreeGrafter"/>
</dbReference>
<dbReference type="NCBIfam" id="TIGR01413">
    <property type="entry name" value="Dyp_perox_fam"/>
    <property type="match status" value="1"/>
</dbReference>
<feature type="domain" description="Dyp-type peroxidase N-terminal" evidence="7">
    <location>
        <begin position="5"/>
        <end position="134"/>
    </location>
</feature>
<dbReference type="PANTHER" id="PTHR30521:SF0">
    <property type="entry name" value="DYP-TYPE PEROXIDASE FAMILY PROTEIN"/>
    <property type="match status" value="1"/>
</dbReference>
<comment type="caution">
    <text evidence="9">The sequence shown here is derived from an EMBL/GenBank/DDBJ whole genome shotgun (WGS) entry which is preliminary data.</text>
</comment>
<evidence type="ECO:0000313" key="10">
    <source>
        <dbReference type="Proteomes" id="UP000285278"/>
    </source>
</evidence>
<organism evidence="9 10">
    <name type="scientific">Corynebacterium falsenii</name>
    <dbReference type="NCBI Taxonomy" id="108486"/>
    <lineage>
        <taxon>Bacteria</taxon>
        <taxon>Bacillati</taxon>
        <taxon>Actinomycetota</taxon>
        <taxon>Actinomycetes</taxon>
        <taxon>Mycobacteriales</taxon>
        <taxon>Corynebacteriaceae</taxon>
        <taxon>Corynebacterium</taxon>
    </lineage>
</organism>
<dbReference type="GO" id="GO:0020037">
    <property type="term" value="F:heme binding"/>
    <property type="evidence" value="ECO:0007669"/>
    <property type="project" value="InterPro"/>
</dbReference>
<keyword evidence="5" id="KW-0408">Iron</keyword>
<dbReference type="InterPro" id="IPR011008">
    <property type="entry name" value="Dimeric_a/b-barrel"/>
</dbReference>
<evidence type="ECO:0000313" key="9">
    <source>
        <dbReference type="EMBL" id="RIX36112.1"/>
    </source>
</evidence>
<keyword evidence="2 9" id="KW-0575">Peroxidase</keyword>
<evidence type="ECO:0000259" key="8">
    <source>
        <dbReference type="Pfam" id="PF20628"/>
    </source>
</evidence>
<dbReference type="Pfam" id="PF20628">
    <property type="entry name" value="Dyp_perox_C"/>
    <property type="match status" value="1"/>
</dbReference>
<dbReference type="AlphaFoldDB" id="A0A418Q8Q2"/>
<feature type="domain" description="Dyp-type peroxidase C-terminal" evidence="8">
    <location>
        <begin position="137"/>
        <end position="302"/>
    </location>
</feature>
<dbReference type="SUPFAM" id="SSF54909">
    <property type="entry name" value="Dimeric alpha+beta barrel"/>
    <property type="match status" value="1"/>
</dbReference>
<evidence type="ECO:0000256" key="6">
    <source>
        <dbReference type="ARBA" id="ARBA00025737"/>
    </source>
</evidence>
<gene>
    <name evidence="9" type="ORF">D3M95_02095</name>
</gene>
<proteinExistence type="inferred from homology"/>
<evidence type="ECO:0000259" key="7">
    <source>
        <dbReference type="Pfam" id="PF04261"/>
    </source>
</evidence>
<reference evidence="9 10" key="1">
    <citation type="submission" date="2018-09" db="EMBL/GenBank/DDBJ databases">
        <title>Optimization and identification of Corynebacterium falsenii FN1-14 from fish paste.</title>
        <authorList>
            <person name="Daroonpunt R."/>
            <person name="Tanasupawat S."/>
        </authorList>
    </citation>
    <scope>NUCLEOTIDE SEQUENCE [LARGE SCALE GENOMIC DNA]</scope>
    <source>
        <strain evidence="9 10">FN1-14</strain>
    </source>
</reference>
<comment type="cofactor">
    <cofactor evidence="1">
        <name>heme b</name>
        <dbReference type="ChEBI" id="CHEBI:60344"/>
    </cofactor>
</comment>
<dbReference type="GO" id="GO:0004601">
    <property type="term" value="F:peroxidase activity"/>
    <property type="evidence" value="ECO:0007669"/>
    <property type="project" value="UniProtKB-KW"/>
</dbReference>
<evidence type="ECO:0000256" key="4">
    <source>
        <dbReference type="ARBA" id="ARBA00023002"/>
    </source>
</evidence>
<evidence type="ECO:0000256" key="1">
    <source>
        <dbReference type="ARBA" id="ARBA00001970"/>
    </source>
</evidence>
<accession>A0A418Q8Q2</accession>
<dbReference type="InterPro" id="IPR048327">
    <property type="entry name" value="Dyp_perox_N"/>
</dbReference>
<evidence type="ECO:0000256" key="2">
    <source>
        <dbReference type="ARBA" id="ARBA00022559"/>
    </source>
</evidence>
<dbReference type="InterPro" id="IPR006314">
    <property type="entry name" value="Dyp_peroxidase"/>
</dbReference>
<dbReference type="Proteomes" id="UP000285278">
    <property type="component" value="Unassembled WGS sequence"/>
</dbReference>
<protein>
    <submittedName>
        <fullName evidence="9">Dyp-type peroxidase</fullName>
    </submittedName>
</protein>
<comment type="similarity">
    <text evidence="6">Belongs to the DyP-type peroxidase family.</text>
</comment>
<dbReference type="PANTHER" id="PTHR30521">
    <property type="entry name" value="DEFERROCHELATASE/PEROXIDASE"/>
    <property type="match status" value="1"/>
</dbReference>
<dbReference type="OrthoDB" id="3251355at2"/>
<evidence type="ECO:0000256" key="3">
    <source>
        <dbReference type="ARBA" id="ARBA00022723"/>
    </source>
</evidence>
<keyword evidence="10" id="KW-1185">Reference proteome</keyword>
<dbReference type="Pfam" id="PF04261">
    <property type="entry name" value="Dyp_perox_N"/>
    <property type="match status" value="1"/>
</dbReference>